<feature type="chain" id="PRO_5004541019" evidence="8">
    <location>
        <begin position="23"/>
        <end position="461"/>
    </location>
</feature>
<evidence type="ECO:0000256" key="4">
    <source>
        <dbReference type="ARBA" id="ARBA00022452"/>
    </source>
</evidence>
<dbReference type="RefSeq" id="WP_020931971.1">
    <property type="nucleotide sequence ID" value="NC_021917.1"/>
</dbReference>
<dbReference type="GO" id="GO:0009279">
    <property type="term" value="C:cell outer membrane"/>
    <property type="evidence" value="ECO:0007669"/>
    <property type="project" value="UniProtKB-SubCell"/>
</dbReference>
<dbReference type="HOGENOM" id="CLU_012817_0_0_6"/>
<evidence type="ECO:0000256" key="5">
    <source>
        <dbReference type="ARBA" id="ARBA00022692"/>
    </source>
</evidence>
<keyword evidence="3" id="KW-0813">Transport</keyword>
<organism evidence="9 10">
    <name type="scientific">Cycloclasticus zancles 78-ME</name>
    <dbReference type="NCBI Taxonomy" id="1198232"/>
    <lineage>
        <taxon>Bacteria</taxon>
        <taxon>Pseudomonadati</taxon>
        <taxon>Pseudomonadota</taxon>
        <taxon>Gammaproteobacteria</taxon>
        <taxon>Thiotrichales</taxon>
        <taxon>Piscirickettsiaceae</taxon>
        <taxon>Cycloclasticus</taxon>
    </lineage>
</organism>
<dbReference type="Proteomes" id="UP000015380">
    <property type="component" value="Chromosome"/>
</dbReference>
<evidence type="ECO:0000256" key="1">
    <source>
        <dbReference type="ARBA" id="ARBA00004442"/>
    </source>
</evidence>
<evidence type="ECO:0000313" key="9">
    <source>
        <dbReference type="EMBL" id="AGS38738.1"/>
    </source>
</evidence>
<feature type="signal peptide" evidence="8">
    <location>
        <begin position="1"/>
        <end position="22"/>
    </location>
</feature>
<dbReference type="PANTHER" id="PTHR30026:SF22">
    <property type="entry name" value="OUTER MEMBRANE EFFLUX PROTEIN"/>
    <property type="match status" value="1"/>
</dbReference>
<dbReference type="PATRIC" id="fig|1198232.3.peg.402"/>
<protein>
    <submittedName>
        <fullName evidence="9">Type I secretion system outer membrane protein</fullName>
    </submittedName>
</protein>
<keyword evidence="5" id="KW-0812">Transmembrane</keyword>
<evidence type="ECO:0000256" key="8">
    <source>
        <dbReference type="SAM" id="SignalP"/>
    </source>
</evidence>
<keyword evidence="8" id="KW-0732">Signal</keyword>
<dbReference type="NCBIfam" id="TIGR01844">
    <property type="entry name" value="type_I_sec_TolC"/>
    <property type="match status" value="1"/>
</dbReference>
<dbReference type="PANTHER" id="PTHR30026">
    <property type="entry name" value="OUTER MEMBRANE PROTEIN TOLC"/>
    <property type="match status" value="1"/>
</dbReference>
<name>S5TUP1_9GAMM</name>
<proteinExistence type="inferred from homology"/>
<reference evidence="10" key="2">
    <citation type="journal article" date="2016" name="Environ. Microbiol. Rep.">
        <title>Analysis of defence systems and a conjugative IncP-1 plasmid in the marine polyaromatic hydrocarbons-degrading bacterium Cycloclasticus sp. 78-ME.</title>
        <authorList>
            <person name="Yakimov M.M."/>
            <person name="Crisafi F."/>
            <person name="Messina E."/>
            <person name="Smedile F."/>
            <person name="Lopatina A."/>
            <person name="Denaro R."/>
            <person name="Pieper D.H."/>
            <person name="Golyshin P.N."/>
            <person name="Giuliano L."/>
        </authorList>
    </citation>
    <scope>NUCLEOTIDE SEQUENCE [LARGE SCALE GENOMIC DNA]</scope>
    <source>
        <strain evidence="10">78-ME</strain>
    </source>
</reference>
<evidence type="ECO:0000256" key="3">
    <source>
        <dbReference type="ARBA" id="ARBA00022448"/>
    </source>
</evidence>
<dbReference type="Pfam" id="PF02321">
    <property type="entry name" value="OEP"/>
    <property type="match status" value="2"/>
</dbReference>
<dbReference type="InterPro" id="IPR003423">
    <property type="entry name" value="OMP_efflux"/>
</dbReference>
<evidence type="ECO:0000256" key="6">
    <source>
        <dbReference type="ARBA" id="ARBA00023136"/>
    </source>
</evidence>
<dbReference type="eggNOG" id="COG1538">
    <property type="taxonomic scope" value="Bacteria"/>
</dbReference>
<evidence type="ECO:0000256" key="2">
    <source>
        <dbReference type="ARBA" id="ARBA00007613"/>
    </source>
</evidence>
<reference evidence="9 10" key="1">
    <citation type="submission" date="2013-05" db="EMBL/GenBank/DDBJ databases">
        <title>Between feast and famine: a lifestyle of most important marine PAH-degrading bacterium Cycloclasticus sp. 7ME.</title>
        <authorList>
            <person name="Yakimov M.M."/>
            <person name="Messina E."/>
            <person name="Genovese M."/>
            <person name="Denaro R."/>
            <person name="Crisafi F."/>
            <person name="Russo D."/>
            <person name="Cappello S."/>
            <person name="Santisi S."/>
            <person name="Smedile F."/>
            <person name="Golyshina O.V."/>
            <person name="Tran H."/>
            <person name="Pieper D.H."/>
            <person name="Golyshin P.N."/>
            <person name="Giuliano L."/>
        </authorList>
    </citation>
    <scope>NUCLEOTIDE SEQUENCE [LARGE SCALE GENOMIC DNA]</scope>
    <source>
        <strain evidence="9 10">78-ME</strain>
    </source>
</reference>
<dbReference type="GO" id="GO:1990281">
    <property type="term" value="C:efflux pump complex"/>
    <property type="evidence" value="ECO:0007669"/>
    <property type="project" value="TreeGrafter"/>
</dbReference>
<evidence type="ECO:0000313" key="10">
    <source>
        <dbReference type="Proteomes" id="UP000015380"/>
    </source>
</evidence>
<dbReference type="AlphaFoldDB" id="S5TUP1"/>
<sequence length="461" mass="50792">MNVKLKIAISSILALSYSSVYSETLQNAVQHTINENPQIQSAKSERLAVEQEISQAKAGYFPTVDITVGAGWERSFNSSTKADGSESKSLGRDEASIQVRQMIYDGFATASEVNRQTARTNSRAYTVFGQAEITALNAIEAYINVLRREELLALAEENLAVHQSTNEQISSRSSRGVGRRADVEQSTGRLSLAQKNVLSEVGNLKDAQTAYLRVVGRLPSELEPINPPENALPATFDQAVDSAIANHPILKSANSDIKSAIAQHATAKTAFLPRIDLELSATHDKNIDGIEEVNEDAAAMLRLRYNLFNGGKDAARRKETAQLINQAKSIRDNTYRQAVESMRLSWIAHQTVKNQMAFFESHRDSSIKSSEAYQKQFNIGRRSLLDLLDSANEMFVAKSAYTNAKYDELFSQFRILASAGALNNYLNIALPEETTVLPEVQPWIGASQRGKVTPTYSATPE</sequence>
<dbReference type="InterPro" id="IPR051906">
    <property type="entry name" value="TolC-like"/>
</dbReference>
<comment type="similarity">
    <text evidence="2">Belongs to the outer membrane factor (OMF) (TC 1.B.17) family.</text>
</comment>
<keyword evidence="6" id="KW-0472">Membrane</keyword>
<dbReference type="Gene3D" id="1.20.1600.10">
    <property type="entry name" value="Outer membrane efflux proteins (OEP)"/>
    <property type="match status" value="1"/>
</dbReference>
<keyword evidence="10" id="KW-1185">Reference proteome</keyword>
<dbReference type="InterPro" id="IPR010130">
    <property type="entry name" value="T1SS_OMP_TolC"/>
</dbReference>
<dbReference type="GO" id="GO:0015288">
    <property type="term" value="F:porin activity"/>
    <property type="evidence" value="ECO:0007669"/>
    <property type="project" value="TreeGrafter"/>
</dbReference>
<dbReference type="GO" id="GO:0015562">
    <property type="term" value="F:efflux transmembrane transporter activity"/>
    <property type="evidence" value="ECO:0007669"/>
    <property type="project" value="InterPro"/>
</dbReference>
<dbReference type="SUPFAM" id="SSF56954">
    <property type="entry name" value="Outer membrane efflux proteins (OEP)"/>
    <property type="match status" value="1"/>
</dbReference>
<dbReference type="KEGG" id="cza:CYCME_0396"/>
<accession>S5TUP1</accession>
<gene>
    <name evidence="9" type="ORF">CYCME_0396</name>
</gene>
<keyword evidence="4" id="KW-1134">Transmembrane beta strand</keyword>
<dbReference type="EMBL" id="CP005996">
    <property type="protein sequence ID" value="AGS38738.1"/>
    <property type="molecule type" value="Genomic_DNA"/>
</dbReference>
<keyword evidence="7" id="KW-0998">Cell outer membrane</keyword>
<evidence type="ECO:0000256" key="7">
    <source>
        <dbReference type="ARBA" id="ARBA00023237"/>
    </source>
</evidence>
<comment type="subcellular location">
    <subcellularLocation>
        <location evidence="1">Cell outer membrane</location>
    </subcellularLocation>
</comment>